<dbReference type="PROSITE" id="PS52029">
    <property type="entry name" value="LD_TPASE"/>
    <property type="match status" value="1"/>
</dbReference>
<evidence type="ECO:0000256" key="1">
    <source>
        <dbReference type="ARBA" id="ARBA00004752"/>
    </source>
</evidence>
<proteinExistence type="predicted"/>
<keyword evidence="10" id="KW-1185">Reference proteome</keyword>
<dbReference type="SUPFAM" id="SSF141523">
    <property type="entry name" value="L,D-transpeptidase catalytic domain-like"/>
    <property type="match status" value="1"/>
</dbReference>
<dbReference type="GO" id="GO:0018104">
    <property type="term" value="P:peptidoglycan-protein cross-linking"/>
    <property type="evidence" value="ECO:0007669"/>
    <property type="project" value="TreeGrafter"/>
</dbReference>
<dbReference type="GO" id="GO:0016740">
    <property type="term" value="F:transferase activity"/>
    <property type="evidence" value="ECO:0007669"/>
    <property type="project" value="UniProtKB-KW"/>
</dbReference>
<dbReference type="Gene3D" id="2.40.440.10">
    <property type="entry name" value="L,D-transpeptidase catalytic domain-like"/>
    <property type="match status" value="1"/>
</dbReference>
<sequence>MWNVIRHLFLAIVIATLAAVTSGTAAAIPAGDARSEFRTAVGGTTADADMSNFSFTVTLPSGESRTMPASMGKSGYETPTGTFTVIEKARSTTFDSRTIGIPLSSPEGYLLTGEYAVRLTWGGVFVHSAPWSVDSQGYANVSHGCINLSPDDAAWYFANVNVGDPVTIHW</sequence>
<feature type="active site" description="Nucleophile" evidence="6">
    <location>
        <position position="145"/>
    </location>
</feature>
<feature type="signal peptide" evidence="7">
    <location>
        <begin position="1"/>
        <end position="26"/>
    </location>
</feature>
<dbReference type="Pfam" id="PF03734">
    <property type="entry name" value="YkuD"/>
    <property type="match status" value="1"/>
</dbReference>
<dbReference type="InterPro" id="IPR050979">
    <property type="entry name" value="LD-transpeptidase"/>
</dbReference>
<dbReference type="PANTHER" id="PTHR30582">
    <property type="entry name" value="L,D-TRANSPEPTIDASE"/>
    <property type="match status" value="1"/>
</dbReference>
<evidence type="ECO:0000256" key="4">
    <source>
        <dbReference type="ARBA" id="ARBA00022984"/>
    </source>
</evidence>
<dbReference type="UniPathway" id="UPA00219"/>
<dbReference type="GO" id="GO:0071555">
    <property type="term" value="P:cell wall organization"/>
    <property type="evidence" value="ECO:0007669"/>
    <property type="project" value="UniProtKB-UniRule"/>
</dbReference>
<dbReference type="OrthoDB" id="5242354at2"/>
<dbReference type="PANTHER" id="PTHR30582:SF2">
    <property type="entry name" value="L,D-TRANSPEPTIDASE YCIB-RELATED"/>
    <property type="match status" value="1"/>
</dbReference>
<evidence type="ECO:0000256" key="5">
    <source>
        <dbReference type="ARBA" id="ARBA00023316"/>
    </source>
</evidence>
<dbReference type="InterPro" id="IPR005490">
    <property type="entry name" value="LD_TPept_cat_dom"/>
</dbReference>
<keyword evidence="5 6" id="KW-0961">Cell wall biogenesis/degradation</keyword>
<evidence type="ECO:0000256" key="2">
    <source>
        <dbReference type="ARBA" id="ARBA00022679"/>
    </source>
</evidence>
<feature type="domain" description="L,D-TPase catalytic" evidence="8">
    <location>
        <begin position="44"/>
        <end position="169"/>
    </location>
</feature>
<evidence type="ECO:0000256" key="7">
    <source>
        <dbReference type="SAM" id="SignalP"/>
    </source>
</evidence>
<dbReference type="InterPro" id="IPR038063">
    <property type="entry name" value="Transpep_catalytic_dom"/>
</dbReference>
<dbReference type="STRING" id="1210089.GCA_001613165_02488"/>
<keyword evidence="3 6" id="KW-0133">Cell shape</keyword>
<gene>
    <name evidence="9" type="ORF">DFR68_105297</name>
</gene>
<comment type="caution">
    <text evidence="9">The sequence shown here is derived from an EMBL/GenBank/DDBJ whole genome shotgun (WGS) entry which is preliminary data.</text>
</comment>
<comment type="pathway">
    <text evidence="1 6">Cell wall biogenesis; peptidoglycan biosynthesis.</text>
</comment>
<name>A0A370H3M4_9NOCA</name>
<dbReference type="EMBL" id="QQAZ01000005">
    <property type="protein sequence ID" value="RDI50820.1"/>
    <property type="molecule type" value="Genomic_DNA"/>
</dbReference>
<evidence type="ECO:0000256" key="3">
    <source>
        <dbReference type="ARBA" id="ARBA00022960"/>
    </source>
</evidence>
<dbReference type="AlphaFoldDB" id="A0A370H3M4"/>
<organism evidence="9 10">
    <name type="scientific">Nocardia mexicana</name>
    <dbReference type="NCBI Taxonomy" id="279262"/>
    <lineage>
        <taxon>Bacteria</taxon>
        <taxon>Bacillati</taxon>
        <taxon>Actinomycetota</taxon>
        <taxon>Actinomycetes</taxon>
        <taxon>Mycobacteriales</taxon>
        <taxon>Nocardiaceae</taxon>
        <taxon>Nocardia</taxon>
    </lineage>
</organism>
<dbReference type="GO" id="GO:0071972">
    <property type="term" value="F:peptidoglycan L,D-transpeptidase activity"/>
    <property type="evidence" value="ECO:0007669"/>
    <property type="project" value="TreeGrafter"/>
</dbReference>
<feature type="active site" description="Proton donor/acceptor" evidence="6">
    <location>
        <position position="127"/>
    </location>
</feature>
<evidence type="ECO:0000256" key="6">
    <source>
        <dbReference type="PROSITE-ProRule" id="PRU01373"/>
    </source>
</evidence>
<protein>
    <submittedName>
        <fullName evidence="9">L,D-transpeptidase-like protein</fullName>
    </submittedName>
</protein>
<keyword evidence="2" id="KW-0808">Transferase</keyword>
<evidence type="ECO:0000313" key="10">
    <source>
        <dbReference type="Proteomes" id="UP000255355"/>
    </source>
</evidence>
<feature type="chain" id="PRO_5038688011" evidence="7">
    <location>
        <begin position="27"/>
        <end position="170"/>
    </location>
</feature>
<dbReference type="Proteomes" id="UP000255355">
    <property type="component" value="Unassembled WGS sequence"/>
</dbReference>
<keyword evidence="7" id="KW-0732">Signal</keyword>
<dbReference type="GO" id="GO:0008360">
    <property type="term" value="P:regulation of cell shape"/>
    <property type="evidence" value="ECO:0007669"/>
    <property type="project" value="UniProtKB-UniRule"/>
</dbReference>
<dbReference type="CDD" id="cd16913">
    <property type="entry name" value="YkuD_like"/>
    <property type="match status" value="1"/>
</dbReference>
<accession>A0A370H3M4</accession>
<evidence type="ECO:0000259" key="8">
    <source>
        <dbReference type="PROSITE" id="PS52029"/>
    </source>
</evidence>
<dbReference type="GO" id="GO:0005576">
    <property type="term" value="C:extracellular region"/>
    <property type="evidence" value="ECO:0007669"/>
    <property type="project" value="TreeGrafter"/>
</dbReference>
<evidence type="ECO:0000313" key="9">
    <source>
        <dbReference type="EMBL" id="RDI50820.1"/>
    </source>
</evidence>
<keyword evidence="4 6" id="KW-0573">Peptidoglycan synthesis</keyword>
<reference evidence="9 10" key="1">
    <citation type="submission" date="2018-07" db="EMBL/GenBank/DDBJ databases">
        <title>Genomic Encyclopedia of Type Strains, Phase IV (KMG-IV): sequencing the most valuable type-strain genomes for metagenomic binning, comparative biology and taxonomic classification.</title>
        <authorList>
            <person name="Goeker M."/>
        </authorList>
    </citation>
    <scope>NUCLEOTIDE SEQUENCE [LARGE SCALE GENOMIC DNA]</scope>
    <source>
        <strain evidence="9 10">DSM 44952</strain>
    </source>
</reference>